<evidence type="ECO:0000313" key="2">
    <source>
        <dbReference type="Proteomes" id="UP000695562"/>
    </source>
</evidence>
<keyword evidence="2" id="KW-1185">Reference proteome</keyword>
<dbReference type="InterPro" id="IPR027417">
    <property type="entry name" value="P-loop_NTPase"/>
</dbReference>
<dbReference type="OrthoDB" id="24384at2759"/>
<dbReference type="Pfam" id="PF00071">
    <property type="entry name" value="Ras"/>
    <property type="match status" value="1"/>
</dbReference>
<evidence type="ECO:0000313" key="1">
    <source>
        <dbReference type="EMBL" id="KAF2076864.1"/>
    </source>
</evidence>
<sequence length="485" mass="56994">MIHLTLTGDSKQGVEIIKDVIHRKLDHFNYEKEIVFEADYFRFKLWNQGKGMVCVRTPVFERQYYQTPSAMYRGSTLSIITHTIHCEKSFRNIGNWLNEVERYARDGSPAIVIGFYDPTTTTTDHTISYKHYREHYSYPYFEFPLTNDSVQDQFNFEKFILETIELFHLYHFSKIFYAQISNTTTTTAATTITTETTGTTTKTIDEIINQDIPVAFKKKFKSSKQQHHYESMFFRVFRNKVLLGLIFRQVNWIHKRYNVNSYNYYTTPFRLLIRDKKFNWLCERISLQQRFIDNDNDNDGDQLWRRLNHAGGGIMIESFSFTNALAFLKTNNDYQLFTTIYNQFPQSFVEDIYDFCNFTMEYYLGNAPQVLENAVIGGNLQIIKHLVDTKLFDPFSKRSLEFAVVLGYTDIVNYLVFENKFIEPTSEEYNSLITLANKYQPNTEMVVLLTKISTNTFDPSVPLTSTSSSSLPSSSFFKRLVKKFK</sequence>
<dbReference type="EMBL" id="AJWJ01000046">
    <property type="protein sequence ID" value="KAF2076864.1"/>
    <property type="molecule type" value="Genomic_DNA"/>
</dbReference>
<proteinExistence type="predicted"/>
<reference evidence="1" key="1">
    <citation type="submission" date="2020-01" db="EMBL/GenBank/DDBJ databases">
        <title>Development of genomics and gene disruption for Polysphondylium violaceum indicates a role for the polyketide synthase stlB in stalk morphogenesis.</title>
        <authorList>
            <person name="Narita B."/>
            <person name="Kawabe Y."/>
            <person name="Kin K."/>
            <person name="Saito T."/>
            <person name="Gibbs R."/>
            <person name="Kuspa A."/>
            <person name="Muzny D."/>
            <person name="Queller D."/>
            <person name="Richards S."/>
            <person name="Strassman J."/>
            <person name="Sucgang R."/>
            <person name="Worley K."/>
            <person name="Schaap P."/>
        </authorList>
    </citation>
    <scope>NUCLEOTIDE SEQUENCE</scope>
    <source>
        <strain evidence="1">QSvi11</strain>
    </source>
</reference>
<accession>A0A8J4Q142</accession>
<name>A0A8J4Q142_9MYCE</name>
<protein>
    <submittedName>
        <fullName evidence="1">Uncharacterized protein</fullName>
    </submittedName>
</protein>
<dbReference type="SUPFAM" id="SSF140860">
    <property type="entry name" value="Pseudo ankyrin repeat-like"/>
    <property type="match status" value="1"/>
</dbReference>
<dbReference type="InterPro" id="IPR001806">
    <property type="entry name" value="Small_GTPase"/>
</dbReference>
<gene>
    <name evidence="1" type="ORF">CYY_001831</name>
</gene>
<dbReference type="Gene3D" id="3.40.50.300">
    <property type="entry name" value="P-loop containing nucleotide triphosphate hydrolases"/>
    <property type="match status" value="1"/>
</dbReference>
<comment type="caution">
    <text evidence="1">The sequence shown here is derived from an EMBL/GenBank/DDBJ whole genome shotgun (WGS) entry which is preliminary data.</text>
</comment>
<dbReference type="Proteomes" id="UP000695562">
    <property type="component" value="Unassembled WGS sequence"/>
</dbReference>
<dbReference type="GO" id="GO:0005525">
    <property type="term" value="F:GTP binding"/>
    <property type="evidence" value="ECO:0007669"/>
    <property type="project" value="InterPro"/>
</dbReference>
<dbReference type="AlphaFoldDB" id="A0A8J4Q142"/>
<dbReference type="GO" id="GO:0003924">
    <property type="term" value="F:GTPase activity"/>
    <property type="evidence" value="ECO:0007669"/>
    <property type="project" value="InterPro"/>
</dbReference>
<organism evidence="1 2">
    <name type="scientific">Polysphondylium violaceum</name>
    <dbReference type="NCBI Taxonomy" id="133409"/>
    <lineage>
        <taxon>Eukaryota</taxon>
        <taxon>Amoebozoa</taxon>
        <taxon>Evosea</taxon>
        <taxon>Eumycetozoa</taxon>
        <taxon>Dictyostelia</taxon>
        <taxon>Dictyosteliales</taxon>
        <taxon>Dictyosteliaceae</taxon>
        <taxon>Polysphondylium</taxon>
    </lineage>
</organism>